<feature type="transmembrane region" description="Helical" evidence="2">
    <location>
        <begin position="190"/>
        <end position="218"/>
    </location>
</feature>
<evidence type="ECO:0000256" key="1">
    <source>
        <dbReference type="RuleBase" id="RU003943"/>
    </source>
</evidence>
<feature type="transmembrane region" description="Helical" evidence="2">
    <location>
        <begin position="13"/>
        <end position="35"/>
    </location>
</feature>
<comment type="caution">
    <text evidence="3">The sequence shown here is derived from an EMBL/GenBank/DDBJ whole genome shotgun (WGS) entry which is preliminary data.</text>
</comment>
<keyword evidence="2" id="KW-0472">Membrane</keyword>
<proteinExistence type="inferred from homology"/>
<evidence type="ECO:0000313" key="3">
    <source>
        <dbReference type="EMBL" id="CAG7605917.1"/>
    </source>
</evidence>
<gene>
    <name evidence="3" type="primary">mntB_2</name>
    <name evidence="3" type="ORF">LEUCIP111803_00869</name>
</gene>
<dbReference type="AlphaFoldDB" id="A0A916NGZ0"/>
<feature type="transmembrane region" description="Helical" evidence="2">
    <location>
        <begin position="55"/>
        <end position="84"/>
    </location>
</feature>
<comment type="similarity">
    <text evidence="1">Belongs to the ABC-3 integral membrane protein family.</text>
</comment>
<keyword evidence="4" id="KW-1185">Reference proteome</keyword>
<dbReference type="PANTHER" id="PTHR30477">
    <property type="entry name" value="ABC-TRANSPORTER METAL-BINDING PROTEIN"/>
    <property type="match status" value="1"/>
</dbReference>
<name>A0A916NGZ0_9MICO</name>
<dbReference type="GO" id="GO:0055085">
    <property type="term" value="P:transmembrane transport"/>
    <property type="evidence" value="ECO:0007669"/>
    <property type="project" value="InterPro"/>
</dbReference>
<feature type="transmembrane region" description="Helical" evidence="2">
    <location>
        <begin position="104"/>
        <end position="123"/>
    </location>
</feature>
<protein>
    <submittedName>
        <fullName evidence="3">Manganese transport system membrane protein MntB</fullName>
    </submittedName>
</protein>
<keyword evidence="1" id="KW-0813">Transport</keyword>
<accession>A0A916NGZ0</accession>
<comment type="subcellular location">
    <subcellularLocation>
        <location evidence="1">Cell membrane</location>
        <topology evidence="1">Multi-pass membrane protein</topology>
    </subcellularLocation>
</comment>
<keyword evidence="2" id="KW-1133">Transmembrane helix</keyword>
<dbReference type="Pfam" id="PF00950">
    <property type="entry name" value="ABC-3"/>
    <property type="match status" value="1"/>
</dbReference>
<dbReference type="Proteomes" id="UP000693892">
    <property type="component" value="Unassembled WGS sequence"/>
</dbReference>
<dbReference type="PANTHER" id="PTHR30477:SF13">
    <property type="entry name" value="IRON TRANSPORT SYSTEM MEMBRANE PROTEIN HI_0360-RELATED"/>
    <property type="match status" value="1"/>
</dbReference>
<evidence type="ECO:0000313" key="4">
    <source>
        <dbReference type="Proteomes" id="UP000693892"/>
    </source>
</evidence>
<dbReference type="InterPro" id="IPR001626">
    <property type="entry name" value="ABC_TroCD"/>
</dbReference>
<sequence length="302" mass="30454">MDVGLLEVFALPFMARALATVAILAVAAGVVGLGISFREMEFVSDGVVHAVFPGLVIGAALGGSAGLLPGAVLAALIAAVLFALLGGGHGGGRRGGSPRADGDAAIAVVLTGLFSLGVVLVSRQEGYVSQLQELLFGRLLTVTAVQLWQILAVAILAIGIMLVTRRAQIFRAFDPEGAEAAGYSPRAADLALTAAIALLTVAGVQALGVLMVVALLTVPMAVSRLATRRLRLLVPVAVLVPLVAGVAGLWLAFDWSVRTGATISPGALVVLLLVALYALAVLIRSLAGRIGAGAARPAGGAR</sequence>
<evidence type="ECO:0000256" key="2">
    <source>
        <dbReference type="SAM" id="Phobius"/>
    </source>
</evidence>
<dbReference type="RefSeq" id="WP_218114497.1">
    <property type="nucleotide sequence ID" value="NZ_CAJVAP010000008.1"/>
</dbReference>
<dbReference type="GO" id="GO:0010043">
    <property type="term" value="P:response to zinc ion"/>
    <property type="evidence" value="ECO:0007669"/>
    <property type="project" value="TreeGrafter"/>
</dbReference>
<organism evidence="3 4">
    <name type="scientific">Leucobacter soli</name>
    <dbReference type="NCBI Taxonomy" id="2812850"/>
    <lineage>
        <taxon>Bacteria</taxon>
        <taxon>Bacillati</taxon>
        <taxon>Actinomycetota</taxon>
        <taxon>Actinomycetes</taxon>
        <taxon>Micrococcales</taxon>
        <taxon>Microbacteriaceae</taxon>
        <taxon>Leucobacter</taxon>
    </lineage>
</organism>
<feature type="transmembrane region" description="Helical" evidence="2">
    <location>
        <begin position="265"/>
        <end position="287"/>
    </location>
</feature>
<feature type="transmembrane region" description="Helical" evidence="2">
    <location>
        <begin position="135"/>
        <end position="163"/>
    </location>
</feature>
<keyword evidence="1 2" id="KW-0812">Transmembrane</keyword>
<dbReference type="GO" id="GO:0043190">
    <property type="term" value="C:ATP-binding cassette (ABC) transporter complex"/>
    <property type="evidence" value="ECO:0007669"/>
    <property type="project" value="InterPro"/>
</dbReference>
<reference evidence="3" key="1">
    <citation type="submission" date="2021-06" db="EMBL/GenBank/DDBJ databases">
        <authorList>
            <person name="Criscuolo A."/>
        </authorList>
    </citation>
    <scope>NUCLEOTIDE SEQUENCE</scope>
    <source>
        <strain evidence="3">CIP111803</strain>
    </source>
</reference>
<feature type="transmembrane region" description="Helical" evidence="2">
    <location>
        <begin position="230"/>
        <end position="253"/>
    </location>
</feature>
<dbReference type="EMBL" id="CAJVAP010000008">
    <property type="protein sequence ID" value="CAG7605917.1"/>
    <property type="molecule type" value="Genomic_DNA"/>
</dbReference>